<comment type="catalytic activity">
    <reaction evidence="1">
        <text>ATP + protein L-histidine = ADP + protein N-phospho-L-histidine.</text>
        <dbReference type="EC" id="2.7.13.3"/>
    </reaction>
</comment>
<dbReference type="PRINTS" id="PR00344">
    <property type="entry name" value="BCTRLSENSOR"/>
</dbReference>
<dbReference type="Gene3D" id="3.30.565.10">
    <property type="entry name" value="Histidine kinase-like ATPase, C-terminal domain"/>
    <property type="match status" value="1"/>
</dbReference>
<dbReference type="PROSITE" id="PS50109">
    <property type="entry name" value="HIS_KIN"/>
    <property type="match status" value="1"/>
</dbReference>
<reference evidence="10 11" key="1">
    <citation type="journal article" date="2018" name="ACS Chem. Biol.">
        <title>Ketoreductase domain dysfunction expands chemodiversity: malyngamide biosynthesis in the cyanobacterium Okeania hirsuta.</title>
        <authorList>
            <person name="Moss N.A."/>
            <person name="Leao T."/>
            <person name="Rankin M."/>
            <person name="McCullough T.M."/>
            <person name="Qu P."/>
            <person name="Korobeynikov A."/>
            <person name="Smith J.L."/>
            <person name="Gerwick L."/>
            <person name="Gerwick W.H."/>
        </authorList>
    </citation>
    <scope>NUCLEOTIDE SEQUENCE [LARGE SCALE GENOMIC DNA]</scope>
    <source>
        <strain evidence="10 11">PAB10Feb10-1</strain>
    </source>
</reference>
<keyword evidence="5" id="KW-0547">Nucleotide-binding</keyword>
<accession>A0A3N6PQ31</accession>
<dbReference type="InterPro" id="IPR005467">
    <property type="entry name" value="His_kinase_dom"/>
</dbReference>
<dbReference type="GO" id="GO:0005524">
    <property type="term" value="F:ATP binding"/>
    <property type="evidence" value="ECO:0007669"/>
    <property type="project" value="UniProtKB-KW"/>
</dbReference>
<keyword evidence="8" id="KW-0902">Two-component regulatory system</keyword>
<proteinExistence type="predicted"/>
<keyword evidence="4" id="KW-0808">Transferase</keyword>
<dbReference type="OrthoDB" id="447213at2"/>
<dbReference type="AlphaFoldDB" id="A0A3N6PQ31"/>
<dbReference type="InterPro" id="IPR003594">
    <property type="entry name" value="HATPase_dom"/>
</dbReference>
<dbReference type="SUPFAM" id="SSF55874">
    <property type="entry name" value="ATPase domain of HSP90 chaperone/DNA topoisomerase II/histidine kinase"/>
    <property type="match status" value="1"/>
</dbReference>
<dbReference type="SMART" id="SM00387">
    <property type="entry name" value="HATPase_c"/>
    <property type="match status" value="1"/>
</dbReference>
<dbReference type="PANTHER" id="PTHR43065:SF10">
    <property type="entry name" value="PEROXIDE STRESS-ACTIVATED HISTIDINE KINASE MAK3"/>
    <property type="match status" value="1"/>
</dbReference>
<evidence type="ECO:0000256" key="5">
    <source>
        <dbReference type="ARBA" id="ARBA00022741"/>
    </source>
</evidence>
<keyword evidence="11" id="KW-1185">Reference proteome</keyword>
<evidence type="ECO:0000256" key="8">
    <source>
        <dbReference type="ARBA" id="ARBA00023012"/>
    </source>
</evidence>
<evidence type="ECO:0000313" key="10">
    <source>
        <dbReference type="EMBL" id="RQH22600.1"/>
    </source>
</evidence>
<gene>
    <name evidence="10" type="ORF">D5R40_30770</name>
</gene>
<feature type="domain" description="Histidine kinase" evidence="9">
    <location>
        <begin position="13"/>
        <end position="224"/>
    </location>
</feature>
<protein>
    <recommendedName>
        <fullName evidence="2">histidine kinase</fullName>
        <ecNumber evidence="2">2.7.13.3</ecNumber>
    </recommendedName>
</protein>
<dbReference type="EC" id="2.7.13.3" evidence="2"/>
<keyword evidence="6 10" id="KW-0418">Kinase</keyword>
<organism evidence="10 11">
    <name type="scientific">Okeania hirsuta</name>
    <dbReference type="NCBI Taxonomy" id="1458930"/>
    <lineage>
        <taxon>Bacteria</taxon>
        <taxon>Bacillati</taxon>
        <taxon>Cyanobacteriota</taxon>
        <taxon>Cyanophyceae</taxon>
        <taxon>Oscillatoriophycideae</taxon>
        <taxon>Oscillatoriales</taxon>
        <taxon>Microcoleaceae</taxon>
        <taxon>Okeania</taxon>
    </lineage>
</organism>
<dbReference type="GO" id="GO:0004673">
    <property type="term" value="F:protein histidine kinase activity"/>
    <property type="evidence" value="ECO:0007669"/>
    <property type="project" value="UniProtKB-EC"/>
</dbReference>
<dbReference type="GO" id="GO:0000160">
    <property type="term" value="P:phosphorelay signal transduction system"/>
    <property type="evidence" value="ECO:0007669"/>
    <property type="project" value="UniProtKB-KW"/>
</dbReference>
<keyword evidence="7" id="KW-0067">ATP-binding</keyword>
<dbReference type="InterPro" id="IPR036890">
    <property type="entry name" value="HATPase_C_sf"/>
</dbReference>
<dbReference type="InterPro" id="IPR004358">
    <property type="entry name" value="Sig_transdc_His_kin-like_C"/>
</dbReference>
<evidence type="ECO:0000256" key="2">
    <source>
        <dbReference type="ARBA" id="ARBA00012438"/>
    </source>
</evidence>
<evidence type="ECO:0000256" key="7">
    <source>
        <dbReference type="ARBA" id="ARBA00022840"/>
    </source>
</evidence>
<dbReference type="Pfam" id="PF02518">
    <property type="entry name" value="HATPase_c"/>
    <property type="match status" value="1"/>
</dbReference>
<dbReference type="Proteomes" id="UP000269154">
    <property type="component" value="Unassembled WGS sequence"/>
</dbReference>
<dbReference type="EMBL" id="RCBY01000358">
    <property type="protein sequence ID" value="RQH22600.1"/>
    <property type="molecule type" value="Genomic_DNA"/>
</dbReference>
<evidence type="ECO:0000256" key="4">
    <source>
        <dbReference type="ARBA" id="ARBA00022679"/>
    </source>
</evidence>
<comment type="caution">
    <text evidence="10">The sequence shown here is derived from an EMBL/GenBank/DDBJ whole genome shotgun (WGS) entry which is preliminary data.</text>
</comment>
<evidence type="ECO:0000313" key="11">
    <source>
        <dbReference type="Proteomes" id="UP000269154"/>
    </source>
</evidence>
<sequence>MISSYSLFWRRCLVFHQIRSQESLTNKSNEIIDYAEEIDLDYSLEDLPKIIDSMTIAWDRLKNISTSLGTFSRADKDYQVPFNIHEGIDSTLLILKHRLKANQHRPGIEVITNYGDLPKNYCFTGQLNQVFMNIIANAIDALDESNTGLSFAEIEVNPNRIKITTSMENQGVKISLADNGQGMNQEVKAKIFDHLFTTKDVGKGTGLGLAIAHQIIEHKHGGNLGSAERKVWDQ</sequence>
<evidence type="ECO:0000259" key="9">
    <source>
        <dbReference type="PROSITE" id="PS50109"/>
    </source>
</evidence>
<evidence type="ECO:0000256" key="3">
    <source>
        <dbReference type="ARBA" id="ARBA00022553"/>
    </source>
</evidence>
<evidence type="ECO:0000256" key="1">
    <source>
        <dbReference type="ARBA" id="ARBA00000085"/>
    </source>
</evidence>
<name>A0A3N6PQ31_9CYAN</name>
<keyword evidence="3" id="KW-0597">Phosphoprotein</keyword>
<evidence type="ECO:0000256" key="6">
    <source>
        <dbReference type="ARBA" id="ARBA00022777"/>
    </source>
</evidence>
<dbReference type="PANTHER" id="PTHR43065">
    <property type="entry name" value="SENSOR HISTIDINE KINASE"/>
    <property type="match status" value="1"/>
</dbReference>